<accession>A0ABU4S660</accession>
<reference evidence="1 2" key="1">
    <citation type="submission" date="2023-11" db="EMBL/GenBank/DDBJ databases">
        <title>Gilvimarinus fulvus sp. nov., isolated from the surface of Kelp.</title>
        <authorList>
            <person name="Sun Y.Y."/>
            <person name="Gong Y."/>
            <person name="Du Z.J."/>
        </authorList>
    </citation>
    <scope>NUCLEOTIDE SEQUENCE [LARGE SCALE GENOMIC DNA]</scope>
    <source>
        <strain evidence="1 2">SDUM040013</strain>
    </source>
</reference>
<keyword evidence="2" id="KW-1185">Reference proteome</keyword>
<protein>
    <submittedName>
        <fullName evidence="1">Uncharacterized protein</fullName>
    </submittedName>
</protein>
<name>A0ABU4S660_9GAMM</name>
<evidence type="ECO:0000313" key="1">
    <source>
        <dbReference type="EMBL" id="MDX6851393.1"/>
    </source>
</evidence>
<proteinExistence type="predicted"/>
<dbReference type="Proteomes" id="UP001273505">
    <property type="component" value="Unassembled WGS sequence"/>
</dbReference>
<dbReference type="EMBL" id="JAXAFO010000054">
    <property type="protein sequence ID" value="MDX6851393.1"/>
    <property type="molecule type" value="Genomic_DNA"/>
</dbReference>
<evidence type="ECO:0000313" key="2">
    <source>
        <dbReference type="Proteomes" id="UP001273505"/>
    </source>
</evidence>
<sequence length="110" mass="12801">MDTATLSQRAVFVPFKVMQECYPEKLARAQQMPVQRRIKIANGVYKMASMKFDNIFDAVTDNQEESNKLQTCADLMLVIRDIANYKEWNHAEMAKNPDFARKHHPRVDNP</sequence>
<organism evidence="1 2">
    <name type="scientific">Gilvimarinus gilvus</name>
    <dbReference type="NCBI Taxonomy" id="3058038"/>
    <lineage>
        <taxon>Bacteria</taxon>
        <taxon>Pseudomonadati</taxon>
        <taxon>Pseudomonadota</taxon>
        <taxon>Gammaproteobacteria</taxon>
        <taxon>Cellvibrionales</taxon>
        <taxon>Cellvibrionaceae</taxon>
        <taxon>Gilvimarinus</taxon>
    </lineage>
</organism>
<dbReference type="RefSeq" id="WP_302721869.1">
    <property type="nucleotide sequence ID" value="NZ_JAULRU010000418.1"/>
</dbReference>
<gene>
    <name evidence="1" type="ORF">SCD92_18605</name>
</gene>
<comment type="caution">
    <text evidence="1">The sequence shown here is derived from an EMBL/GenBank/DDBJ whole genome shotgun (WGS) entry which is preliminary data.</text>
</comment>